<reference evidence="3 4" key="1">
    <citation type="submission" date="2017-07" db="EMBL/GenBank/DDBJ databases">
        <title>Fictibacillus sp. nov. GDSW-R2A3 Genome sequencing and assembly.</title>
        <authorList>
            <person name="Mayilraj S."/>
        </authorList>
    </citation>
    <scope>NUCLEOTIDE SEQUENCE [LARGE SCALE GENOMIC DNA]</scope>
    <source>
        <strain evidence="3 4">GDSW-R2A3</strain>
    </source>
</reference>
<keyword evidence="4" id="KW-1185">Reference proteome</keyword>
<keyword evidence="1" id="KW-0812">Transmembrane</keyword>
<sequence>MDAVVGVLVVLIGLFFVKYPYFIWETSIGWQLKDAEPSDMALKVNRIIGYILITIGAFYALDYFFEL</sequence>
<evidence type="ECO:0000256" key="1">
    <source>
        <dbReference type="SAM" id="Phobius"/>
    </source>
</evidence>
<dbReference type="Pfam" id="PF19701">
    <property type="entry name" value="DUF6199"/>
    <property type="match status" value="1"/>
</dbReference>
<evidence type="ECO:0000259" key="2">
    <source>
        <dbReference type="Pfam" id="PF19701"/>
    </source>
</evidence>
<keyword evidence="1" id="KW-0472">Membrane</keyword>
<feature type="transmembrane region" description="Helical" evidence="1">
    <location>
        <begin position="6"/>
        <end position="24"/>
    </location>
</feature>
<dbReference type="EMBL" id="NOII01000001">
    <property type="protein sequence ID" value="OYD59348.1"/>
    <property type="molecule type" value="Genomic_DNA"/>
</dbReference>
<protein>
    <recommendedName>
        <fullName evidence="2">DUF6199 domain-containing protein</fullName>
    </recommendedName>
</protein>
<dbReference type="RefSeq" id="WP_094251309.1">
    <property type="nucleotide sequence ID" value="NZ_JBHLXL010000001.1"/>
</dbReference>
<accession>A0A235FDC1</accession>
<dbReference type="OrthoDB" id="2088419at2"/>
<name>A0A235FDC1_9BACL</name>
<dbReference type="InterPro" id="IPR045679">
    <property type="entry name" value="DUF6199"/>
</dbReference>
<organism evidence="3 4">
    <name type="scientific">Fictibacillus aquaticus</name>
    <dbReference type="NCBI Taxonomy" id="2021314"/>
    <lineage>
        <taxon>Bacteria</taxon>
        <taxon>Bacillati</taxon>
        <taxon>Bacillota</taxon>
        <taxon>Bacilli</taxon>
        <taxon>Bacillales</taxon>
        <taxon>Fictibacillaceae</taxon>
        <taxon>Fictibacillus</taxon>
    </lineage>
</organism>
<feature type="transmembrane region" description="Helical" evidence="1">
    <location>
        <begin position="44"/>
        <end position="65"/>
    </location>
</feature>
<comment type="caution">
    <text evidence="3">The sequence shown here is derived from an EMBL/GenBank/DDBJ whole genome shotgun (WGS) entry which is preliminary data.</text>
</comment>
<evidence type="ECO:0000313" key="3">
    <source>
        <dbReference type="EMBL" id="OYD59348.1"/>
    </source>
</evidence>
<feature type="domain" description="DUF6199" evidence="2">
    <location>
        <begin position="5"/>
        <end position="61"/>
    </location>
</feature>
<evidence type="ECO:0000313" key="4">
    <source>
        <dbReference type="Proteomes" id="UP000215059"/>
    </source>
</evidence>
<gene>
    <name evidence="3" type="ORF">CGZ90_05510</name>
</gene>
<dbReference type="AlphaFoldDB" id="A0A235FDC1"/>
<keyword evidence="1" id="KW-1133">Transmembrane helix</keyword>
<proteinExistence type="predicted"/>
<dbReference type="Proteomes" id="UP000215059">
    <property type="component" value="Unassembled WGS sequence"/>
</dbReference>